<dbReference type="InParanoid" id="A0A0C3AED7"/>
<reference evidence="1 2" key="1">
    <citation type="submission" date="2014-04" db="EMBL/GenBank/DDBJ databases">
        <authorList>
            <consortium name="DOE Joint Genome Institute"/>
            <person name="Kuo A."/>
            <person name="Kohler A."/>
            <person name="Nagy L.G."/>
            <person name="Floudas D."/>
            <person name="Copeland A."/>
            <person name="Barry K.W."/>
            <person name="Cichocki N."/>
            <person name="Veneault-Fourrey C."/>
            <person name="LaButti K."/>
            <person name="Lindquist E.A."/>
            <person name="Lipzen A."/>
            <person name="Lundell T."/>
            <person name="Morin E."/>
            <person name="Murat C."/>
            <person name="Sun H."/>
            <person name="Tunlid A."/>
            <person name="Henrissat B."/>
            <person name="Grigoriev I.V."/>
            <person name="Hibbett D.S."/>
            <person name="Martin F."/>
            <person name="Nordberg H.P."/>
            <person name="Cantor M.N."/>
            <person name="Hua S.X."/>
        </authorList>
    </citation>
    <scope>NUCLEOTIDE SEQUENCE [LARGE SCALE GENOMIC DNA]</scope>
    <source>
        <strain evidence="1 2">Foug A</strain>
    </source>
</reference>
<organism evidence="1 2">
    <name type="scientific">Scleroderma citrinum Foug A</name>
    <dbReference type="NCBI Taxonomy" id="1036808"/>
    <lineage>
        <taxon>Eukaryota</taxon>
        <taxon>Fungi</taxon>
        <taxon>Dikarya</taxon>
        <taxon>Basidiomycota</taxon>
        <taxon>Agaricomycotina</taxon>
        <taxon>Agaricomycetes</taxon>
        <taxon>Agaricomycetidae</taxon>
        <taxon>Boletales</taxon>
        <taxon>Sclerodermatineae</taxon>
        <taxon>Sclerodermataceae</taxon>
        <taxon>Scleroderma</taxon>
    </lineage>
</organism>
<evidence type="ECO:0000313" key="2">
    <source>
        <dbReference type="Proteomes" id="UP000053989"/>
    </source>
</evidence>
<gene>
    <name evidence="1" type="ORF">SCLCIDRAFT_1214393</name>
</gene>
<reference evidence="2" key="2">
    <citation type="submission" date="2015-01" db="EMBL/GenBank/DDBJ databases">
        <title>Evolutionary Origins and Diversification of the Mycorrhizal Mutualists.</title>
        <authorList>
            <consortium name="DOE Joint Genome Institute"/>
            <consortium name="Mycorrhizal Genomics Consortium"/>
            <person name="Kohler A."/>
            <person name="Kuo A."/>
            <person name="Nagy L.G."/>
            <person name="Floudas D."/>
            <person name="Copeland A."/>
            <person name="Barry K.W."/>
            <person name="Cichocki N."/>
            <person name="Veneault-Fourrey C."/>
            <person name="LaButti K."/>
            <person name="Lindquist E.A."/>
            <person name="Lipzen A."/>
            <person name="Lundell T."/>
            <person name="Morin E."/>
            <person name="Murat C."/>
            <person name="Riley R."/>
            <person name="Ohm R."/>
            <person name="Sun H."/>
            <person name="Tunlid A."/>
            <person name="Henrissat B."/>
            <person name="Grigoriev I.V."/>
            <person name="Hibbett D.S."/>
            <person name="Martin F."/>
        </authorList>
    </citation>
    <scope>NUCLEOTIDE SEQUENCE [LARGE SCALE GENOMIC DNA]</scope>
    <source>
        <strain evidence="2">Foug A</strain>
    </source>
</reference>
<evidence type="ECO:0000313" key="1">
    <source>
        <dbReference type="EMBL" id="KIM63312.1"/>
    </source>
</evidence>
<sequence>MYTEPQYITHSFDLPSRSMKKYNACILQVDQKGVMGPTPGGSGNVSAFTYPIRQDLWTMYERDNNRSPSSFHTHPIHYIVDNCIGADQEFSILCSRLESAH</sequence>
<keyword evidence="2" id="KW-1185">Reference proteome</keyword>
<dbReference type="EMBL" id="KN822036">
    <property type="protein sequence ID" value="KIM63312.1"/>
    <property type="molecule type" value="Genomic_DNA"/>
</dbReference>
<name>A0A0C3AED7_9AGAM</name>
<dbReference type="Proteomes" id="UP000053989">
    <property type="component" value="Unassembled WGS sequence"/>
</dbReference>
<protein>
    <submittedName>
        <fullName evidence="1">Uncharacterized protein</fullName>
    </submittedName>
</protein>
<accession>A0A0C3AED7</accession>
<dbReference type="AlphaFoldDB" id="A0A0C3AED7"/>
<proteinExistence type="predicted"/>
<dbReference type="HOGENOM" id="CLU_2293347_0_0_1"/>